<keyword evidence="2 4" id="KW-0503">Monooxygenase</keyword>
<gene>
    <name evidence="4" type="ORF">MUB46_20510</name>
</gene>
<comment type="caution">
    <text evidence="4">The sequence shown here is derived from an EMBL/GenBank/DDBJ whole genome shotgun (WGS) entry which is preliminary data.</text>
</comment>
<dbReference type="PANTHER" id="PTHR13789:SF309">
    <property type="entry name" value="PUTATIVE (AFU_ORTHOLOGUE AFUA_6G14510)-RELATED"/>
    <property type="match status" value="1"/>
</dbReference>
<feature type="domain" description="FAD-binding" evidence="3">
    <location>
        <begin position="5"/>
        <end position="333"/>
    </location>
</feature>
<dbReference type="Gene3D" id="3.50.50.60">
    <property type="entry name" value="FAD/NAD(P)-binding domain"/>
    <property type="match status" value="1"/>
</dbReference>
<dbReference type="InterPro" id="IPR036188">
    <property type="entry name" value="FAD/NAD-bd_sf"/>
</dbReference>
<dbReference type="InterPro" id="IPR002938">
    <property type="entry name" value="FAD-bd"/>
</dbReference>
<keyword evidence="5" id="KW-1185">Reference proteome</keyword>
<evidence type="ECO:0000313" key="4">
    <source>
        <dbReference type="EMBL" id="MCT8974256.1"/>
    </source>
</evidence>
<organism evidence="4 5">
    <name type="scientific">Microbaculum marinisediminis</name>
    <dbReference type="NCBI Taxonomy" id="2931392"/>
    <lineage>
        <taxon>Bacteria</taxon>
        <taxon>Pseudomonadati</taxon>
        <taxon>Pseudomonadota</taxon>
        <taxon>Alphaproteobacteria</taxon>
        <taxon>Hyphomicrobiales</taxon>
        <taxon>Tepidamorphaceae</taxon>
        <taxon>Microbaculum</taxon>
    </lineage>
</organism>
<dbReference type="GO" id="GO:0004497">
    <property type="term" value="F:monooxygenase activity"/>
    <property type="evidence" value="ECO:0007669"/>
    <property type="project" value="UniProtKB-KW"/>
</dbReference>
<dbReference type="PANTHER" id="PTHR13789">
    <property type="entry name" value="MONOOXYGENASE"/>
    <property type="match status" value="1"/>
</dbReference>
<dbReference type="EMBL" id="JALIDZ010000011">
    <property type="protein sequence ID" value="MCT8974256.1"/>
    <property type="molecule type" value="Genomic_DNA"/>
</dbReference>
<proteinExistence type="predicted"/>
<dbReference type="PRINTS" id="PR00420">
    <property type="entry name" value="RNGMNOXGNASE"/>
</dbReference>
<dbReference type="RefSeq" id="WP_261617842.1">
    <property type="nucleotide sequence ID" value="NZ_JALIDZ010000011.1"/>
</dbReference>
<dbReference type="Pfam" id="PF01494">
    <property type="entry name" value="FAD_binding_3"/>
    <property type="match status" value="1"/>
</dbReference>
<accession>A0AAW5R1T6</accession>
<keyword evidence="1" id="KW-0560">Oxidoreductase</keyword>
<evidence type="ECO:0000313" key="5">
    <source>
        <dbReference type="Proteomes" id="UP001320898"/>
    </source>
</evidence>
<evidence type="ECO:0000256" key="2">
    <source>
        <dbReference type="ARBA" id="ARBA00023033"/>
    </source>
</evidence>
<dbReference type="AlphaFoldDB" id="A0AAW5R1T6"/>
<dbReference type="GO" id="GO:0071949">
    <property type="term" value="F:FAD binding"/>
    <property type="evidence" value="ECO:0007669"/>
    <property type="project" value="InterPro"/>
</dbReference>
<sequence length="368" mass="39601">MTKSAIICGGGISGLTAGIYLGRMGWDVTVCEKDAELRTAGAGLNLWPNGIRVLEKIGLRPALEKTGVFLDQYRTFSSEGELIAVEDVKGWRETYGAPLYGVHRRHLSKMLSDALGRHNLRLGHEVASVQQDDAGAVCTFGNGETIRGDVVLGADGVASAVRNSLFGPQEFSADERVRWRGLFNVADVHADPKTEVEVWGTDGHFGYLPMGGGKAYWFAAADGVTQNVEEVTGFFGGWHGSAVPAIIAATNTSTIIRNGLRDFVRPLKNWSKGRVTLAGDAAHPVLPGMAQGANQALEDVDVLCQCLGSYDGVESALAAYESVRIAQVAPVVKGSRALFDFEGQNEVAKGNKNPLFDRYHRLAERRVI</sequence>
<evidence type="ECO:0000256" key="1">
    <source>
        <dbReference type="ARBA" id="ARBA00023002"/>
    </source>
</evidence>
<evidence type="ECO:0000259" key="3">
    <source>
        <dbReference type="Pfam" id="PF01494"/>
    </source>
</evidence>
<reference evidence="4 5" key="1">
    <citation type="submission" date="2022-04" db="EMBL/GenBank/DDBJ databases">
        <authorList>
            <person name="Ye Y.-Q."/>
            <person name="Du Z.-J."/>
        </authorList>
    </citation>
    <scope>NUCLEOTIDE SEQUENCE [LARGE SCALE GENOMIC DNA]</scope>
    <source>
        <strain evidence="4 5">A6E488</strain>
    </source>
</reference>
<dbReference type="InterPro" id="IPR050493">
    <property type="entry name" value="FAD-dep_Monooxygenase_BioMet"/>
</dbReference>
<protein>
    <submittedName>
        <fullName evidence="4">FAD-dependent monooxygenase</fullName>
    </submittedName>
</protein>
<name>A0AAW5R1T6_9HYPH</name>
<dbReference type="Proteomes" id="UP001320898">
    <property type="component" value="Unassembled WGS sequence"/>
</dbReference>
<dbReference type="SUPFAM" id="SSF51905">
    <property type="entry name" value="FAD/NAD(P)-binding domain"/>
    <property type="match status" value="1"/>
</dbReference>